<protein>
    <recommendedName>
        <fullName evidence="1">E3 ubiquitin-protein ligase</fullName>
        <ecNumber evidence="1">2.3.2.27</ecNumber>
    </recommendedName>
</protein>
<comment type="caution">
    <text evidence="4">The sequence shown here is derived from an EMBL/GenBank/DDBJ whole genome shotgun (WGS) entry which is preliminary data.</text>
</comment>
<dbReference type="GO" id="GO:0016567">
    <property type="term" value="P:protein ubiquitination"/>
    <property type="evidence" value="ECO:0007669"/>
    <property type="project" value="UniProtKB-UniRule"/>
</dbReference>
<keyword evidence="1" id="KW-0479">Metal-binding</keyword>
<name>A0A9W6T6Z6_CANBO</name>
<organism evidence="4 5">
    <name type="scientific">Candida boidinii</name>
    <name type="common">Yeast</name>
    <dbReference type="NCBI Taxonomy" id="5477"/>
    <lineage>
        <taxon>Eukaryota</taxon>
        <taxon>Fungi</taxon>
        <taxon>Dikarya</taxon>
        <taxon>Ascomycota</taxon>
        <taxon>Saccharomycotina</taxon>
        <taxon>Pichiomycetes</taxon>
        <taxon>Pichiales</taxon>
        <taxon>Pichiaceae</taxon>
        <taxon>Ogataea</taxon>
        <taxon>Ogataea/Candida clade</taxon>
    </lineage>
</organism>
<comment type="similarity">
    <text evidence="1">Belongs to the E3 ubiquitin-protein ligase UBR1-like family.</text>
</comment>
<dbReference type="EC" id="2.3.2.27" evidence="1"/>
<dbReference type="PANTHER" id="PTHR21497:SF24">
    <property type="entry name" value="E3 UBIQUITIN-PROTEIN LIGASE UBR1"/>
    <property type="match status" value="1"/>
</dbReference>
<keyword evidence="1" id="KW-0833">Ubl conjugation pathway</keyword>
<comment type="catalytic activity">
    <reaction evidence="1">
        <text>S-ubiquitinyl-[E2 ubiquitin-conjugating enzyme]-L-cysteine + [acceptor protein]-L-lysine = [E2 ubiquitin-conjugating enzyme]-L-cysteine + N(6)-ubiquitinyl-[acceptor protein]-L-lysine.</text>
        <dbReference type="EC" id="2.3.2.27"/>
    </reaction>
</comment>
<dbReference type="GO" id="GO:0005737">
    <property type="term" value="C:cytoplasm"/>
    <property type="evidence" value="ECO:0007669"/>
    <property type="project" value="TreeGrafter"/>
</dbReference>
<dbReference type="InterPro" id="IPR042065">
    <property type="entry name" value="E3_ELL-like"/>
</dbReference>
<dbReference type="InterPro" id="IPR055194">
    <property type="entry name" value="UBR1-like_WH"/>
</dbReference>
<dbReference type="InterPro" id="IPR036390">
    <property type="entry name" value="WH_DNA-bd_sf"/>
</dbReference>
<dbReference type="GO" id="GO:0071596">
    <property type="term" value="P:ubiquitin-dependent protein catabolic process via the N-end rule pathway"/>
    <property type="evidence" value="ECO:0007669"/>
    <property type="project" value="UniProtKB-UniRule"/>
</dbReference>
<evidence type="ECO:0000256" key="1">
    <source>
        <dbReference type="RuleBase" id="RU366018"/>
    </source>
</evidence>
<keyword evidence="1" id="KW-0863">Zinc-finger</keyword>
<feature type="domain" description="E3 ubiquitin-protein ligase UBR1-like winged-helix" evidence="3">
    <location>
        <begin position="693"/>
        <end position="790"/>
    </location>
</feature>
<dbReference type="Proteomes" id="UP001165120">
    <property type="component" value="Unassembled WGS sequence"/>
</dbReference>
<dbReference type="SUPFAM" id="SSF46785">
    <property type="entry name" value="Winged helix' DNA-binding domain"/>
    <property type="match status" value="1"/>
</dbReference>
<comment type="function">
    <text evidence="1">Ubiquitin ligase protein which is a component of the N-end rule pathway. Recognizes and binds to proteins bearing specific N-terminal residues that are destabilizing according to the N-end rule, leading to their ubiquitination and subsequent degradation.</text>
</comment>
<reference evidence="4" key="1">
    <citation type="submission" date="2023-04" db="EMBL/GenBank/DDBJ databases">
        <title>Candida boidinii NBRC 10035.</title>
        <authorList>
            <person name="Ichikawa N."/>
            <person name="Sato H."/>
            <person name="Tonouchi N."/>
        </authorList>
    </citation>
    <scope>NUCLEOTIDE SEQUENCE</scope>
    <source>
        <strain evidence="4">NBRC 10035</strain>
    </source>
</reference>
<dbReference type="InterPro" id="IPR039164">
    <property type="entry name" value="UBR1-like"/>
</dbReference>
<gene>
    <name evidence="4" type="ORF">Cboi02_000463200</name>
</gene>
<feature type="compositionally biased region" description="Gly residues" evidence="2">
    <location>
        <begin position="162"/>
        <end position="173"/>
    </location>
</feature>
<dbReference type="GO" id="GO:0008270">
    <property type="term" value="F:zinc ion binding"/>
    <property type="evidence" value="ECO:0007669"/>
    <property type="project" value="UniProtKB-UniRule"/>
</dbReference>
<accession>A0A9W6T6Z6</accession>
<proteinExistence type="inferred from homology"/>
<dbReference type="AlphaFoldDB" id="A0A9W6T6Z6"/>
<dbReference type="PANTHER" id="PTHR21497">
    <property type="entry name" value="UBIQUITIN LIGASE E3 ALPHA-RELATED"/>
    <property type="match status" value="1"/>
</dbReference>
<dbReference type="Pfam" id="PF22960">
    <property type="entry name" value="WHD_UBR1"/>
    <property type="match status" value="1"/>
</dbReference>
<evidence type="ECO:0000313" key="4">
    <source>
        <dbReference type="EMBL" id="GME75039.1"/>
    </source>
</evidence>
<dbReference type="EMBL" id="BSXN01001941">
    <property type="protein sequence ID" value="GME75039.1"/>
    <property type="molecule type" value="Genomic_DNA"/>
</dbReference>
<keyword evidence="1" id="KW-0862">Zinc</keyword>
<dbReference type="GO" id="GO:0061630">
    <property type="term" value="F:ubiquitin protein ligase activity"/>
    <property type="evidence" value="ECO:0007669"/>
    <property type="project" value="UniProtKB-UniRule"/>
</dbReference>
<evidence type="ECO:0000256" key="2">
    <source>
        <dbReference type="SAM" id="MobiDB-lite"/>
    </source>
</evidence>
<feature type="region of interest" description="Disordered" evidence="2">
    <location>
        <begin position="157"/>
        <end position="176"/>
    </location>
</feature>
<comment type="pathway">
    <text evidence="1">Protein modification; protein ubiquitination.</text>
</comment>
<dbReference type="GO" id="GO:0000151">
    <property type="term" value="C:ubiquitin ligase complex"/>
    <property type="evidence" value="ECO:0007669"/>
    <property type="project" value="TreeGrafter"/>
</dbReference>
<sequence length="876" mass="101798">MYNDEIHQQRDGIQRVQLATGKVKDFATMIVEATGEIGKSKVMISKDIGFLLERQSILTSTGITACIRSCRDEFRENMCDQILSWIHALAHSHLFANYIELRELICKIFLKKWNQGISSFNMEQDFIESLEILDMLNNTNNNNNDFNHKVDDNNNNINNNIGGAGGAGGGNGDGSKRSSWKNLKVINSIKLINNHIPNLKLTETDGFNRSWNISNDFFHDCDYDASFDRNSNPFIGSRFQYLAYFDIRFSKLTRSIIHDLYLYSLLSCAKFKPILTAQYVDIYPHLAQMFLIVDREPEGSMLPAISFQLFTNPSCASLTVEHGDIVRILSLIYNYLTLENSDNSFLPSTNPTKGTILGYTPNLIIPSLRNRRWGHLFIDLSYIITRDKFHTGVFRSSLIFQFLKILSLFQSLPTYKREANNHVEYEMNDYALYFNALSVVCHFGENIGKLVAKLDTDEQDTIKILTQDILKIISNFIHTDLNENIDKKIIDETTQKLVINNKLKEDQIFYHDITLDGENYHSIVQFDLLSEKVSFSHPLHFFLSWFIGMNLNIETPQDLINLINIPSVDILGILDFPLRTIVFLSQIKVGLWVRNGSIIKNQMNVYRNSGVREFGFLRDLFLTHLFIATQPVEISLSTIIDRWGLIDFVKGNYQEEHNQPGEFIEEFILFFINIFNEDILLHRRSSEEILNLKIRKEIVHAICLKPLCYSELISHISDHIVNEKKFFVSFNQVVEGVSSNQLKENKVYRLKEEFYDEIDPYYIHYSSNKREEAIKLLKERIHKSKKIPNQNIYLEPRVVDWSTSPYKNIINISCSKYFTLILQSTLEYCIKFNTLGANNENLLESLLYLIHMYFVIRESNIFYKKFKMKICVIYLN</sequence>
<keyword evidence="1" id="KW-0808">Transferase</keyword>
<dbReference type="Gene3D" id="1.10.10.2670">
    <property type="entry name" value="E3 ubiquitin-protein ligase"/>
    <property type="match status" value="1"/>
</dbReference>
<evidence type="ECO:0000313" key="5">
    <source>
        <dbReference type="Proteomes" id="UP001165120"/>
    </source>
</evidence>
<keyword evidence="5" id="KW-1185">Reference proteome</keyword>
<evidence type="ECO:0000259" key="3">
    <source>
        <dbReference type="Pfam" id="PF22960"/>
    </source>
</evidence>